<feature type="compositionally biased region" description="Polar residues" evidence="1">
    <location>
        <begin position="99"/>
        <end position="112"/>
    </location>
</feature>
<feature type="region of interest" description="Disordered" evidence="1">
    <location>
        <begin position="95"/>
        <end position="139"/>
    </location>
</feature>
<feature type="compositionally biased region" description="Low complexity" evidence="1">
    <location>
        <begin position="117"/>
        <end position="137"/>
    </location>
</feature>
<sequence>MFSHRLSHWDTPADEGAWGDAAAQPTIAVTSEVTLDAADAANFTADDDSIVELAPPTAEARKITLADLTNGDREAVTAHLAMGLGPHKLLSRFAGDKSAPTSSTEPNVTASLDKSDGAASDVDTASSSSAASLLSTTEPAPPRQLQVMAQEFPLPESPAPVTPVVTIEPAIVNDDSHSSPIIVVKPDTYQEDLHSMSQSELDNLVDSDGAEHTEAGAVPCDECGWHCTCSEREALNSCDPVPQYWSVPTTMRDISDGDFFDRSVLGSIHQNLLNHYSQYFVKITSARAVVDWNEHEEILGSTSWAFFRRWIYTHKLSRNVEMISNGVVHIVEIGFDFQTLVKVWRLAARIQAPVFANNVADAMISKPITEKELQAAQKDINEMSSMVDADHIFCRLIARVVGINNITLDHKDWAKSLISATLMYEMGELSLDDTNSSSNIDACAYHMHQRGHICNF</sequence>
<proteinExistence type="predicted"/>
<evidence type="ECO:0000313" key="3">
    <source>
        <dbReference type="Proteomes" id="UP000308953"/>
    </source>
</evidence>
<organism evidence="2 3">
    <name type="scientific">Aureobasidium pullulans</name>
    <name type="common">Black yeast</name>
    <name type="synonym">Pullularia pullulans</name>
    <dbReference type="NCBI Taxonomy" id="5580"/>
    <lineage>
        <taxon>Eukaryota</taxon>
        <taxon>Fungi</taxon>
        <taxon>Dikarya</taxon>
        <taxon>Ascomycota</taxon>
        <taxon>Pezizomycotina</taxon>
        <taxon>Dothideomycetes</taxon>
        <taxon>Dothideomycetidae</taxon>
        <taxon>Dothideales</taxon>
        <taxon>Saccotheciaceae</taxon>
        <taxon>Aureobasidium</taxon>
    </lineage>
</organism>
<evidence type="ECO:0000313" key="2">
    <source>
        <dbReference type="EMBL" id="THX42346.1"/>
    </source>
</evidence>
<dbReference type="EMBL" id="QZAV01000022">
    <property type="protein sequence ID" value="THX42346.1"/>
    <property type="molecule type" value="Genomic_DNA"/>
</dbReference>
<accession>A0A4S9F514</accession>
<dbReference type="Proteomes" id="UP000308953">
    <property type="component" value="Unassembled WGS sequence"/>
</dbReference>
<protein>
    <submittedName>
        <fullName evidence="2">Uncharacterized protein</fullName>
    </submittedName>
</protein>
<comment type="caution">
    <text evidence="2">The sequence shown here is derived from an EMBL/GenBank/DDBJ whole genome shotgun (WGS) entry which is preliminary data.</text>
</comment>
<reference evidence="2 3" key="1">
    <citation type="submission" date="2018-10" db="EMBL/GenBank/DDBJ databases">
        <title>Fifty Aureobasidium pullulans genomes reveal a recombining polyextremotolerant generalist.</title>
        <authorList>
            <person name="Gostincar C."/>
            <person name="Turk M."/>
            <person name="Zajc J."/>
            <person name="Gunde-Cimerman N."/>
        </authorList>
    </citation>
    <scope>NUCLEOTIDE SEQUENCE [LARGE SCALE GENOMIC DNA]</scope>
    <source>
        <strain evidence="2 3">EXF-9785</strain>
    </source>
</reference>
<evidence type="ECO:0000256" key="1">
    <source>
        <dbReference type="SAM" id="MobiDB-lite"/>
    </source>
</evidence>
<name>A0A4S9F514_AURPU</name>
<gene>
    <name evidence="2" type="ORF">D6D10_02030</name>
</gene>
<dbReference type="AlphaFoldDB" id="A0A4S9F514"/>